<dbReference type="Pfam" id="PF13356">
    <property type="entry name" value="Arm-DNA-bind_3"/>
    <property type="match status" value="1"/>
</dbReference>
<dbReference type="EMBL" id="JBHTOQ010000003">
    <property type="protein sequence ID" value="MFD1479720.1"/>
    <property type="molecule type" value="Genomic_DNA"/>
</dbReference>
<protein>
    <submittedName>
        <fullName evidence="5">Integrase arm-type DNA-binding domain-containing protein</fullName>
    </submittedName>
</protein>
<dbReference type="Proteomes" id="UP001597302">
    <property type="component" value="Unassembled WGS sequence"/>
</dbReference>
<evidence type="ECO:0000256" key="3">
    <source>
        <dbReference type="ARBA" id="ARBA00023172"/>
    </source>
</evidence>
<evidence type="ECO:0000259" key="4">
    <source>
        <dbReference type="PROSITE" id="PS51898"/>
    </source>
</evidence>
<feature type="domain" description="Tyr recombinase" evidence="4">
    <location>
        <begin position="227"/>
        <end position="414"/>
    </location>
</feature>
<dbReference type="Gene3D" id="3.30.160.390">
    <property type="entry name" value="Integrase, DNA-binding domain"/>
    <property type="match status" value="1"/>
</dbReference>
<keyword evidence="2" id="KW-0229">DNA integration</keyword>
<keyword evidence="5" id="KW-0238">DNA-binding</keyword>
<keyword evidence="6" id="KW-1185">Reference proteome</keyword>
<dbReference type="Pfam" id="PF00589">
    <property type="entry name" value="Phage_integrase"/>
    <property type="match status" value="1"/>
</dbReference>
<evidence type="ECO:0000256" key="2">
    <source>
        <dbReference type="ARBA" id="ARBA00022908"/>
    </source>
</evidence>
<dbReference type="RefSeq" id="WP_131573681.1">
    <property type="nucleotide sequence ID" value="NZ_CBCSAJ010000057.1"/>
</dbReference>
<dbReference type="InterPro" id="IPR050808">
    <property type="entry name" value="Phage_Integrase"/>
</dbReference>
<dbReference type="GO" id="GO:0003677">
    <property type="term" value="F:DNA binding"/>
    <property type="evidence" value="ECO:0007669"/>
    <property type="project" value="UniProtKB-KW"/>
</dbReference>
<reference evidence="6" key="1">
    <citation type="journal article" date="2019" name="Int. J. Syst. Evol. Microbiol.">
        <title>The Global Catalogue of Microorganisms (GCM) 10K type strain sequencing project: providing services to taxonomists for standard genome sequencing and annotation.</title>
        <authorList>
            <consortium name="The Broad Institute Genomics Platform"/>
            <consortium name="The Broad Institute Genome Sequencing Center for Infectious Disease"/>
            <person name="Wu L."/>
            <person name="Ma J."/>
        </authorList>
    </citation>
    <scope>NUCLEOTIDE SEQUENCE [LARGE SCALE GENOMIC DNA]</scope>
    <source>
        <strain evidence="6">CCM 8875</strain>
    </source>
</reference>
<dbReference type="InterPro" id="IPR011010">
    <property type="entry name" value="DNA_brk_join_enz"/>
</dbReference>
<dbReference type="PANTHER" id="PTHR30629:SF2">
    <property type="entry name" value="PROPHAGE INTEGRASE INTS-RELATED"/>
    <property type="match status" value="1"/>
</dbReference>
<sequence>MARTTRLLTSKDVQRALRGQLEPKRYADGENLYLRVRSTGSCYWIYMTVKDGRKTELTLGKVADMGAGGPTSDLQKVATASLEAARVARGTVARDLKSGIKIATMTTKEKKNAIPTEHPLAELAVVYAAYKGSLNRKRQLELARLLKSLTFAAPDVTDIRMITKAHARKWRDARRQAVSIESVVRECNVIKSIFSIYINERDLNIANPFVGLPIQEASAGRTAMEKRLPLSISEIHLIREKIYDSCRNVEVGYIWDVLALTGARGAEIQGLKCSDVYLQHAIPHLRIETSDGRSVKSDESIRWIPLYGLAYDAVQNALRKNYSTGHLFGRLGKVGYTNISNVIMKQVRKVTADKRKVGHSLRHSIVDLLRENNIPKEVSYPFTGHASSEISEKVYGSREKQLYKTNEIIKGMMERYSQSIAAKT</sequence>
<evidence type="ECO:0000313" key="6">
    <source>
        <dbReference type="Proteomes" id="UP001597302"/>
    </source>
</evidence>
<dbReference type="PROSITE" id="PS51898">
    <property type="entry name" value="TYR_RECOMBINASE"/>
    <property type="match status" value="1"/>
</dbReference>
<comment type="caution">
    <text evidence="5">The sequence shown here is derived from an EMBL/GenBank/DDBJ whole genome shotgun (WGS) entry which is preliminary data.</text>
</comment>
<dbReference type="SUPFAM" id="SSF56349">
    <property type="entry name" value="DNA breaking-rejoining enzymes"/>
    <property type="match status" value="1"/>
</dbReference>
<keyword evidence="3" id="KW-0233">DNA recombination</keyword>
<dbReference type="Gene3D" id="1.10.443.10">
    <property type="entry name" value="Intergrase catalytic core"/>
    <property type="match status" value="1"/>
</dbReference>
<evidence type="ECO:0000256" key="1">
    <source>
        <dbReference type="ARBA" id="ARBA00008857"/>
    </source>
</evidence>
<dbReference type="PANTHER" id="PTHR30629">
    <property type="entry name" value="PROPHAGE INTEGRASE"/>
    <property type="match status" value="1"/>
</dbReference>
<proteinExistence type="inferred from homology"/>
<comment type="similarity">
    <text evidence="1">Belongs to the 'phage' integrase family.</text>
</comment>
<name>A0ABW4DPS1_9RHOB</name>
<organism evidence="5 6">
    <name type="scientific">Paracoccus nototheniae</name>
    <dbReference type="NCBI Taxonomy" id="2489002"/>
    <lineage>
        <taxon>Bacteria</taxon>
        <taxon>Pseudomonadati</taxon>
        <taxon>Pseudomonadota</taxon>
        <taxon>Alphaproteobacteria</taxon>
        <taxon>Rhodobacterales</taxon>
        <taxon>Paracoccaceae</taxon>
        <taxon>Paracoccus</taxon>
    </lineage>
</organism>
<dbReference type="InterPro" id="IPR013762">
    <property type="entry name" value="Integrase-like_cat_sf"/>
</dbReference>
<gene>
    <name evidence="5" type="ORF">ACFQ5P_00285</name>
</gene>
<evidence type="ECO:0000313" key="5">
    <source>
        <dbReference type="EMBL" id="MFD1479720.1"/>
    </source>
</evidence>
<dbReference type="InterPro" id="IPR025166">
    <property type="entry name" value="Integrase_DNA_bind_dom"/>
</dbReference>
<dbReference type="InterPro" id="IPR038488">
    <property type="entry name" value="Integrase_DNA-bd_sf"/>
</dbReference>
<accession>A0ABW4DPS1</accession>
<dbReference type="InterPro" id="IPR002104">
    <property type="entry name" value="Integrase_catalytic"/>
</dbReference>